<dbReference type="Pfam" id="PF13527">
    <property type="entry name" value="Acetyltransf_9"/>
    <property type="match status" value="1"/>
</dbReference>
<dbReference type="InterPro" id="IPR025559">
    <property type="entry name" value="Eis_dom"/>
</dbReference>
<comment type="similarity">
    <text evidence="1 4">Belongs to the acetyltransferase Eis family.</text>
</comment>
<dbReference type="Gene3D" id="3.30.1050.10">
    <property type="entry name" value="SCP2 sterol-binding domain"/>
    <property type="match status" value="1"/>
</dbReference>
<comment type="subunit">
    <text evidence="4">Homohexamer; trimer of dimers.</text>
</comment>
<protein>
    <submittedName>
        <fullName evidence="6">GNAT family N-acetyltransferase</fullName>
    </submittedName>
</protein>
<keyword evidence="2 4" id="KW-0808">Transferase</keyword>
<dbReference type="NCBIfam" id="NF002367">
    <property type="entry name" value="PRK01346.1-4"/>
    <property type="match status" value="1"/>
</dbReference>
<evidence type="ECO:0000256" key="2">
    <source>
        <dbReference type="ARBA" id="ARBA00022679"/>
    </source>
</evidence>
<feature type="active site" description="Proton acceptor; via carboxylate" evidence="4">
    <location>
        <position position="432"/>
    </location>
</feature>
<evidence type="ECO:0000313" key="7">
    <source>
        <dbReference type="Proteomes" id="UP000326553"/>
    </source>
</evidence>
<name>A0A5J6HP65_STRAD</name>
<dbReference type="Gene3D" id="3.40.630.30">
    <property type="match status" value="2"/>
</dbReference>
<dbReference type="InterPro" id="IPR036527">
    <property type="entry name" value="SCP2_sterol-bd_dom_sf"/>
</dbReference>
<dbReference type="EMBL" id="CP023695">
    <property type="protein sequence ID" value="QEV18795.1"/>
    <property type="molecule type" value="Genomic_DNA"/>
</dbReference>
<evidence type="ECO:0000256" key="4">
    <source>
        <dbReference type="HAMAP-Rule" id="MF_01812"/>
    </source>
</evidence>
<dbReference type="Proteomes" id="UP000326553">
    <property type="component" value="Chromosome"/>
</dbReference>
<dbReference type="RefSeq" id="WP_150477032.1">
    <property type="nucleotide sequence ID" value="NZ_CP023695.1"/>
</dbReference>
<dbReference type="Pfam" id="PF13530">
    <property type="entry name" value="SCP2_2"/>
    <property type="match status" value="1"/>
</dbReference>
<dbReference type="HAMAP" id="MF_01812">
    <property type="entry name" value="Eis"/>
    <property type="match status" value="1"/>
</dbReference>
<feature type="binding site" evidence="4">
    <location>
        <begin position="127"/>
        <end position="128"/>
    </location>
    <ligand>
        <name>acetyl-CoA</name>
        <dbReference type="ChEBI" id="CHEBI:57288"/>
    </ligand>
</feature>
<dbReference type="InterPro" id="IPR016181">
    <property type="entry name" value="Acyl_CoA_acyltransferase"/>
</dbReference>
<accession>A0A5J6HP65</accession>
<dbReference type="GO" id="GO:0034069">
    <property type="term" value="F:aminoglycoside N-acetyltransferase activity"/>
    <property type="evidence" value="ECO:0007669"/>
    <property type="project" value="TreeGrafter"/>
</dbReference>
<evidence type="ECO:0000256" key="1">
    <source>
        <dbReference type="ARBA" id="ARBA00009213"/>
    </source>
</evidence>
<dbReference type="KEGG" id="salw:CP975_16015"/>
<dbReference type="PANTHER" id="PTHR37817:SF1">
    <property type="entry name" value="N-ACETYLTRANSFERASE EIS"/>
    <property type="match status" value="1"/>
</dbReference>
<feature type="domain" description="N-acetyltransferase" evidence="5">
    <location>
        <begin position="14"/>
        <end position="159"/>
    </location>
</feature>
<organism evidence="6 7">
    <name type="scientific">Streptomyces alboniger</name>
    <dbReference type="NCBI Taxonomy" id="132473"/>
    <lineage>
        <taxon>Bacteria</taxon>
        <taxon>Bacillati</taxon>
        <taxon>Actinomycetota</taxon>
        <taxon>Actinomycetes</taxon>
        <taxon>Kitasatosporales</taxon>
        <taxon>Streptomycetaceae</taxon>
        <taxon>Streptomyces</taxon>
        <taxon>Streptomyces aurantiacus group</taxon>
    </lineage>
</organism>
<dbReference type="InterPro" id="IPR022902">
    <property type="entry name" value="NAcTrfase_Eis"/>
</dbReference>
<feature type="binding site" evidence="4">
    <location>
        <begin position="91"/>
        <end position="93"/>
    </location>
    <ligand>
        <name>acetyl-CoA</name>
        <dbReference type="ChEBI" id="CHEBI:57288"/>
    </ligand>
</feature>
<feature type="binding site" evidence="4">
    <location>
        <begin position="99"/>
        <end position="104"/>
    </location>
    <ligand>
        <name>acetyl-CoA</name>
        <dbReference type="ChEBI" id="CHEBI:57288"/>
    </ligand>
</feature>
<evidence type="ECO:0000256" key="3">
    <source>
        <dbReference type="ARBA" id="ARBA00023315"/>
    </source>
</evidence>
<dbReference type="SUPFAM" id="SSF55718">
    <property type="entry name" value="SCP-like"/>
    <property type="match status" value="1"/>
</dbReference>
<dbReference type="InterPro" id="IPR041380">
    <property type="entry name" value="Acetyltransf_17"/>
</dbReference>
<dbReference type="CDD" id="cd04301">
    <property type="entry name" value="NAT_SF"/>
    <property type="match status" value="1"/>
</dbReference>
<feature type="active site" description="Proton donor" evidence="4">
    <location>
        <position position="132"/>
    </location>
</feature>
<dbReference type="GO" id="GO:0030649">
    <property type="term" value="P:aminoglycoside antibiotic catabolic process"/>
    <property type="evidence" value="ECO:0007669"/>
    <property type="project" value="TreeGrafter"/>
</dbReference>
<dbReference type="Pfam" id="PF17668">
    <property type="entry name" value="Acetyltransf_17"/>
    <property type="match status" value="1"/>
</dbReference>
<gene>
    <name evidence="6" type="ORF">CP975_16015</name>
</gene>
<sequence>MDMEAVHPSAPSPIQFRDIPEAGIDRALSLAYLAFHQSPEDEKRKHNHDLLLGCTRVGAYDGDELVGFLAAFPFTVSVPGGELPCPGITFVSVAPTHRRRGVLSGMIAELFAKAVAEASPIAALWASEDAIYGRFGFGVATYGNTVEIDSRRPLALRIAPDDRPLRLVDPSDVPDLLGPYYDRTRADRPGRLARTEAWWREEWMVTEDEEDDELSPPRIVTLGTPGSPGSPVGPGTPGSPPPGIAGYAIYRTKARDDAPGLVRLDDLEADTPAAAAALWRYLASIDLTGVVQAWGRPLDDPLLLFAADRDQVRVTGQFPGLWVRLVDVRAALTARSWAAPVDVVIDVRDDHLPANAGRHRLTASPDGCTYERTDRPADLTLDVRDLAAAYLGGTGTDALVRAGLAQEHTPGTTAALDAALRTARLPHTVDEF</sequence>
<dbReference type="OrthoDB" id="8399956at2"/>
<keyword evidence="3 4" id="KW-0012">Acyltransferase</keyword>
<keyword evidence="7" id="KW-1185">Reference proteome</keyword>
<evidence type="ECO:0000259" key="5">
    <source>
        <dbReference type="PROSITE" id="PS51186"/>
    </source>
</evidence>
<dbReference type="AlphaFoldDB" id="A0A5J6HP65"/>
<evidence type="ECO:0000313" key="6">
    <source>
        <dbReference type="EMBL" id="QEV18795.1"/>
    </source>
</evidence>
<dbReference type="InterPro" id="IPR000182">
    <property type="entry name" value="GNAT_dom"/>
</dbReference>
<dbReference type="PROSITE" id="PS51186">
    <property type="entry name" value="GNAT"/>
    <property type="match status" value="1"/>
</dbReference>
<reference evidence="6 7" key="1">
    <citation type="submission" date="2017-09" db="EMBL/GenBank/DDBJ databases">
        <authorList>
            <person name="Lee N."/>
            <person name="Cho B.-K."/>
        </authorList>
    </citation>
    <scope>NUCLEOTIDE SEQUENCE [LARGE SCALE GENOMIC DNA]</scope>
    <source>
        <strain evidence="6 7">ATCC 12461</strain>
    </source>
</reference>
<dbReference type="SUPFAM" id="SSF55729">
    <property type="entry name" value="Acyl-CoA N-acyltransferases (Nat)"/>
    <property type="match status" value="1"/>
</dbReference>
<dbReference type="PANTHER" id="PTHR37817">
    <property type="entry name" value="N-ACETYLTRANSFERASE EIS"/>
    <property type="match status" value="1"/>
</dbReference>
<proteinExistence type="inferred from homology"/>
<dbReference type="InterPro" id="IPR051554">
    <property type="entry name" value="Acetyltransferase_Eis"/>
</dbReference>